<keyword evidence="6" id="KW-0346">Stress response</keyword>
<dbReference type="InterPro" id="IPR007052">
    <property type="entry name" value="CS_dom"/>
</dbReference>
<dbReference type="Pfam" id="PF00011">
    <property type="entry name" value="HSP20"/>
    <property type="match status" value="1"/>
</dbReference>
<evidence type="ECO:0000313" key="6">
    <source>
        <dbReference type="EMBL" id="ADE15216.1"/>
    </source>
</evidence>
<evidence type="ECO:0000256" key="2">
    <source>
        <dbReference type="RuleBase" id="RU003616"/>
    </source>
</evidence>
<dbReference type="InterPro" id="IPR002068">
    <property type="entry name" value="A-crystallin/Hsp20_dom"/>
</dbReference>
<feature type="compositionally biased region" description="Basic and acidic residues" evidence="3">
    <location>
        <begin position="1"/>
        <end position="23"/>
    </location>
</feature>
<evidence type="ECO:0000256" key="3">
    <source>
        <dbReference type="SAM" id="MobiDB-lite"/>
    </source>
</evidence>
<dbReference type="PROSITE" id="PS51203">
    <property type="entry name" value="CS"/>
    <property type="match status" value="1"/>
</dbReference>
<dbReference type="PANTHER" id="PTHR11527">
    <property type="entry name" value="HEAT-SHOCK PROTEIN 20 FAMILY MEMBER"/>
    <property type="match status" value="1"/>
</dbReference>
<dbReference type="RefSeq" id="WP_013033081.1">
    <property type="nucleotide sequence ID" value="NC_013960.1"/>
</dbReference>
<evidence type="ECO:0000259" key="5">
    <source>
        <dbReference type="PROSITE" id="PS51203"/>
    </source>
</evidence>
<dbReference type="STRING" id="472759.Nhal_2115"/>
<evidence type="ECO:0000256" key="1">
    <source>
        <dbReference type="PROSITE-ProRule" id="PRU00285"/>
    </source>
</evidence>
<feature type="domain" description="CS" evidence="5">
    <location>
        <begin position="65"/>
        <end position="171"/>
    </location>
</feature>
<dbReference type="SUPFAM" id="SSF49764">
    <property type="entry name" value="HSP20-like chaperones"/>
    <property type="match status" value="1"/>
</dbReference>
<dbReference type="eggNOG" id="COG0071">
    <property type="taxonomic scope" value="Bacteria"/>
</dbReference>
<dbReference type="CDD" id="cd06464">
    <property type="entry name" value="ACD_sHsps-like"/>
    <property type="match status" value="1"/>
</dbReference>
<protein>
    <submittedName>
        <fullName evidence="6">Heat shock protein Hsp20</fullName>
    </submittedName>
</protein>
<reference evidence="7" key="1">
    <citation type="submission" date="2010-04" db="EMBL/GenBank/DDBJ databases">
        <title>Complete genome sequence of Nitrosococcus halophilus Nc4, a salt-adapted, aerobic obligate ammonia-oxidizing sulfur purple bacterium.</title>
        <authorList>
            <consortium name="US DOE Joint Genome Institute"/>
            <person name="Campbell M.A."/>
            <person name="Malfatti S.A."/>
            <person name="Chain P.S.G."/>
            <person name="Heidelberg J.F."/>
            <person name="Ward B.B."/>
            <person name="Klotz M.G."/>
        </authorList>
    </citation>
    <scope>NUCLEOTIDE SEQUENCE [LARGE SCALE GENOMIC DNA]</scope>
    <source>
        <strain evidence="7">Nc4</strain>
    </source>
</reference>
<proteinExistence type="inferred from homology"/>
<dbReference type="Gene3D" id="2.60.40.790">
    <property type="match status" value="1"/>
</dbReference>
<dbReference type="EMBL" id="CP001798">
    <property type="protein sequence ID" value="ADE15216.1"/>
    <property type="molecule type" value="Genomic_DNA"/>
</dbReference>
<comment type="similarity">
    <text evidence="1 2">Belongs to the small heat shock protein (HSP20) family.</text>
</comment>
<accession>D5C4N2</accession>
<dbReference type="PROSITE" id="PS01031">
    <property type="entry name" value="SHSP"/>
    <property type="match status" value="1"/>
</dbReference>
<gene>
    <name evidence="6" type="ordered locus">Nhal_2115</name>
</gene>
<organism evidence="6 7">
    <name type="scientific">Nitrosococcus halophilus (strain Nc4)</name>
    <dbReference type="NCBI Taxonomy" id="472759"/>
    <lineage>
        <taxon>Bacteria</taxon>
        <taxon>Pseudomonadati</taxon>
        <taxon>Pseudomonadota</taxon>
        <taxon>Gammaproteobacteria</taxon>
        <taxon>Chromatiales</taxon>
        <taxon>Chromatiaceae</taxon>
        <taxon>Nitrosococcus</taxon>
    </lineage>
</organism>
<name>D5C4N2_NITHN</name>
<dbReference type="InterPro" id="IPR008978">
    <property type="entry name" value="HSP20-like_chaperone"/>
</dbReference>
<dbReference type="HOGENOM" id="CLU_046737_12_0_6"/>
<feature type="domain" description="SHSP" evidence="4">
    <location>
        <begin position="61"/>
        <end position="171"/>
    </location>
</feature>
<dbReference type="Proteomes" id="UP000001844">
    <property type="component" value="Chromosome"/>
</dbReference>
<dbReference type="KEGG" id="nhl:Nhal_2115"/>
<feature type="region of interest" description="Disordered" evidence="3">
    <location>
        <begin position="1"/>
        <end position="24"/>
    </location>
</feature>
<evidence type="ECO:0000259" key="4">
    <source>
        <dbReference type="PROSITE" id="PS01031"/>
    </source>
</evidence>
<evidence type="ECO:0000313" key="7">
    <source>
        <dbReference type="Proteomes" id="UP000001844"/>
    </source>
</evidence>
<keyword evidence="7" id="KW-1185">Reference proteome</keyword>
<dbReference type="AlphaFoldDB" id="D5C4N2"/>
<dbReference type="InterPro" id="IPR031107">
    <property type="entry name" value="Small_HSP"/>
</dbReference>
<dbReference type="OrthoDB" id="9792695at2"/>
<sequence length="171" mass="19787">MPKESGKQMSETGKEIERQRVEPARMLSPFEEMERWFESALPRGWMRPFQREWPMLGELAWPPEGRIPRVDVVDRDEEVVVRAELPGVEKKDLDISVTDNTVTIKATTSTEEKEEKGDYFRHEISRGSFARTVALPSDVESEKGKASFKEGILELTLPKVKKSKRRRIKVE</sequence>